<organism evidence="2">
    <name type="scientific">Borrelia hermsii YBT</name>
    <dbReference type="NCBI Taxonomy" id="1313295"/>
    <lineage>
        <taxon>Bacteria</taxon>
        <taxon>Pseudomonadati</taxon>
        <taxon>Spirochaetota</taxon>
        <taxon>Spirochaetia</taxon>
        <taxon>Spirochaetales</taxon>
        <taxon>Borreliaceae</taxon>
        <taxon>Borrelia</taxon>
    </lineage>
</organism>
<gene>
    <name evidence="2" type="ORF">BHO_0900034</name>
</gene>
<accession>W5T2E5</accession>
<keyword evidence="2" id="KW-0378">Hydrolase</keyword>
<dbReference type="EC" id="3.5.4.2" evidence="2"/>
<dbReference type="AlphaFoldDB" id="W5T2E5"/>
<evidence type="ECO:0000313" key="2">
    <source>
        <dbReference type="EMBL" id="AHH13103.1"/>
    </source>
</evidence>
<dbReference type="EMBL" id="CP005711">
    <property type="protein sequence ID" value="AHH13103.1"/>
    <property type="molecule type" value="Genomic_DNA"/>
</dbReference>
<proteinExistence type="predicted"/>
<dbReference type="GO" id="GO:0000034">
    <property type="term" value="F:adenine deaminase activity"/>
    <property type="evidence" value="ECO:0007669"/>
    <property type="project" value="UniProtKB-EC"/>
</dbReference>
<dbReference type="InterPro" id="IPR006680">
    <property type="entry name" value="Amidohydro-rel"/>
</dbReference>
<feature type="domain" description="Amidohydrolase-related" evidence="1">
    <location>
        <begin position="3"/>
        <end position="52"/>
    </location>
</feature>
<keyword evidence="2" id="KW-0614">Plasmid</keyword>
<reference evidence="2" key="1">
    <citation type="submission" date="2013-04" db="EMBL/GenBank/DDBJ databases">
        <title>Comparative Genomics of Relapsing Fever Spirochetes.</title>
        <authorList>
            <person name="Schwan T.G."/>
            <person name="Raffel S.J."/>
            <person name="Porcella S.F."/>
            <person name="Martens C.A."/>
            <person name="Bruno D.P."/>
            <person name="Ricklefs S.M."/>
            <person name="Barbian K.B."/>
        </authorList>
    </citation>
    <scope>NUCLEOTIDE SEQUENCE</scope>
    <source>
        <strain evidence="2">YBT</strain>
        <plasmid evidence="2">unnamed</plasmid>
    </source>
</reference>
<evidence type="ECO:0000259" key="1">
    <source>
        <dbReference type="Pfam" id="PF01979"/>
    </source>
</evidence>
<geneLocation type="plasmid" evidence="2">
    <name>unnamed</name>
</geneLocation>
<name>W5T2E5_BORHE</name>
<protein>
    <submittedName>
        <fullName evidence="2">Putative adenine deaminase</fullName>
        <ecNumber evidence="2">3.5.4.2</ecNumber>
    </submittedName>
</protein>
<dbReference type="Pfam" id="PF01979">
    <property type="entry name" value="Amidohydro_1"/>
    <property type="match status" value="1"/>
</dbReference>
<sequence length="79" mass="9168">MVDVLKIACINPIMHYKIPVGWLRIGNPADFISITKNIKTFKIDKTYINGKLIFSDDKSYIPLLNENPINNFNYRKNPL</sequence>
<dbReference type="HOGENOM" id="CLU_2599056_0_0_12"/>